<protein>
    <submittedName>
        <fullName evidence="2">Uncharacterized protein</fullName>
    </submittedName>
</protein>
<evidence type="ECO:0000313" key="3">
    <source>
        <dbReference type="Proteomes" id="UP000611554"/>
    </source>
</evidence>
<gene>
    <name evidence="2" type="ORF">GCM10010140_74080</name>
</gene>
<name>A0ABQ2RKT1_9ACTN</name>
<evidence type="ECO:0000256" key="1">
    <source>
        <dbReference type="SAM" id="MobiDB-lite"/>
    </source>
</evidence>
<comment type="caution">
    <text evidence="2">The sequence shown here is derived from an EMBL/GenBank/DDBJ whole genome shotgun (WGS) entry which is preliminary data.</text>
</comment>
<proteinExistence type="predicted"/>
<feature type="region of interest" description="Disordered" evidence="1">
    <location>
        <begin position="1"/>
        <end position="21"/>
    </location>
</feature>
<dbReference type="Proteomes" id="UP000611554">
    <property type="component" value="Unassembled WGS sequence"/>
</dbReference>
<sequence>MAALPLSAARNSAVGRTSAHEEGDMKLGIIGGGGAAVALLAALTRDSLAPGLVRGFDGVVLHGSGMYVAEPDRMPERSQVTEVHSAEDVAKAVL</sequence>
<dbReference type="EMBL" id="BMQJ01000033">
    <property type="protein sequence ID" value="GGQ33234.1"/>
    <property type="molecule type" value="Genomic_DNA"/>
</dbReference>
<evidence type="ECO:0000313" key="2">
    <source>
        <dbReference type="EMBL" id="GGQ33234.1"/>
    </source>
</evidence>
<keyword evidence="3" id="KW-1185">Reference proteome</keyword>
<reference evidence="3" key="1">
    <citation type="journal article" date="2019" name="Int. J. Syst. Evol. Microbiol.">
        <title>The Global Catalogue of Microorganisms (GCM) 10K type strain sequencing project: providing services to taxonomists for standard genome sequencing and annotation.</title>
        <authorList>
            <consortium name="The Broad Institute Genomics Platform"/>
            <consortium name="The Broad Institute Genome Sequencing Center for Infectious Disease"/>
            <person name="Wu L."/>
            <person name="Ma J."/>
        </authorList>
    </citation>
    <scope>NUCLEOTIDE SEQUENCE [LARGE SCALE GENOMIC DNA]</scope>
    <source>
        <strain evidence="3">JCM 3115</strain>
    </source>
</reference>
<organism evidence="2 3">
    <name type="scientific">Streptosporangium pseudovulgare</name>
    <dbReference type="NCBI Taxonomy" id="35765"/>
    <lineage>
        <taxon>Bacteria</taxon>
        <taxon>Bacillati</taxon>
        <taxon>Actinomycetota</taxon>
        <taxon>Actinomycetes</taxon>
        <taxon>Streptosporangiales</taxon>
        <taxon>Streptosporangiaceae</taxon>
        <taxon>Streptosporangium</taxon>
    </lineage>
</organism>
<accession>A0ABQ2RKT1</accession>